<proteinExistence type="predicted"/>
<name>A0A0E9R1B5_ANGAN</name>
<protein>
    <submittedName>
        <fullName evidence="1">Uncharacterized protein</fullName>
    </submittedName>
</protein>
<organism evidence="1">
    <name type="scientific">Anguilla anguilla</name>
    <name type="common">European freshwater eel</name>
    <name type="synonym">Muraena anguilla</name>
    <dbReference type="NCBI Taxonomy" id="7936"/>
    <lineage>
        <taxon>Eukaryota</taxon>
        <taxon>Metazoa</taxon>
        <taxon>Chordata</taxon>
        <taxon>Craniata</taxon>
        <taxon>Vertebrata</taxon>
        <taxon>Euteleostomi</taxon>
        <taxon>Actinopterygii</taxon>
        <taxon>Neopterygii</taxon>
        <taxon>Teleostei</taxon>
        <taxon>Anguilliformes</taxon>
        <taxon>Anguillidae</taxon>
        <taxon>Anguilla</taxon>
    </lineage>
</organism>
<evidence type="ECO:0000313" key="1">
    <source>
        <dbReference type="EMBL" id="JAH22250.1"/>
    </source>
</evidence>
<accession>A0A0E9R1B5</accession>
<dbReference type="AlphaFoldDB" id="A0A0E9R1B5"/>
<reference evidence="1" key="2">
    <citation type="journal article" date="2015" name="Fish Shellfish Immunol.">
        <title>Early steps in the European eel (Anguilla anguilla)-Vibrio vulnificus interaction in the gills: Role of the RtxA13 toxin.</title>
        <authorList>
            <person name="Callol A."/>
            <person name="Pajuelo D."/>
            <person name="Ebbesson L."/>
            <person name="Teles M."/>
            <person name="MacKenzie S."/>
            <person name="Amaro C."/>
        </authorList>
    </citation>
    <scope>NUCLEOTIDE SEQUENCE</scope>
</reference>
<reference evidence="1" key="1">
    <citation type="submission" date="2014-11" db="EMBL/GenBank/DDBJ databases">
        <authorList>
            <person name="Amaro Gonzalez C."/>
        </authorList>
    </citation>
    <scope>NUCLEOTIDE SEQUENCE</scope>
</reference>
<dbReference type="EMBL" id="GBXM01086327">
    <property type="protein sequence ID" value="JAH22250.1"/>
    <property type="molecule type" value="Transcribed_RNA"/>
</dbReference>
<sequence length="32" mass="3646">MQPIVMRHTFSSKQRYEVSSVTVDSGNFSHCS</sequence>